<proteinExistence type="inferred from homology"/>
<keyword evidence="3 5" id="KW-0862">Zinc</keyword>
<dbReference type="InterPro" id="IPR013154">
    <property type="entry name" value="ADH-like_N"/>
</dbReference>
<dbReference type="Pfam" id="PF08240">
    <property type="entry name" value="ADH_N"/>
    <property type="match status" value="1"/>
</dbReference>
<dbReference type="AlphaFoldDB" id="A0A1H9S3I5"/>
<evidence type="ECO:0000259" key="7">
    <source>
        <dbReference type="Pfam" id="PF08240"/>
    </source>
</evidence>
<evidence type="ECO:0000256" key="4">
    <source>
        <dbReference type="ARBA" id="ARBA00023002"/>
    </source>
</evidence>
<dbReference type="InterPro" id="IPR011032">
    <property type="entry name" value="GroES-like_sf"/>
</dbReference>
<organism evidence="8 9">
    <name type="scientific">Natrinema salaciae</name>
    <dbReference type="NCBI Taxonomy" id="1186196"/>
    <lineage>
        <taxon>Archaea</taxon>
        <taxon>Methanobacteriati</taxon>
        <taxon>Methanobacteriota</taxon>
        <taxon>Stenosarchaea group</taxon>
        <taxon>Halobacteria</taxon>
        <taxon>Halobacteriales</taxon>
        <taxon>Natrialbaceae</taxon>
        <taxon>Natrinema</taxon>
    </lineage>
</organism>
<evidence type="ECO:0000313" key="8">
    <source>
        <dbReference type="EMBL" id="SER79551.1"/>
    </source>
</evidence>
<dbReference type="Pfam" id="PF00107">
    <property type="entry name" value="ADH_zinc_N"/>
    <property type="match status" value="1"/>
</dbReference>
<dbReference type="InterPro" id="IPR002328">
    <property type="entry name" value="ADH_Zn_CS"/>
</dbReference>
<dbReference type="CDD" id="cd08283">
    <property type="entry name" value="FDH_like_1"/>
    <property type="match status" value="1"/>
</dbReference>
<dbReference type="GO" id="GO:0016616">
    <property type="term" value="F:oxidoreductase activity, acting on the CH-OH group of donors, NAD or NADP as acceptor"/>
    <property type="evidence" value="ECO:0007669"/>
    <property type="project" value="UniProtKB-ARBA"/>
</dbReference>
<dbReference type="GO" id="GO:0043168">
    <property type="term" value="F:anion binding"/>
    <property type="evidence" value="ECO:0007669"/>
    <property type="project" value="UniProtKB-ARBA"/>
</dbReference>
<dbReference type="PANTHER" id="PTHR42813">
    <property type="entry name" value="ZINC-TYPE ALCOHOL DEHYDROGENASE-LIKE"/>
    <property type="match status" value="1"/>
</dbReference>
<dbReference type="PROSITE" id="PS00059">
    <property type="entry name" value="ADH_ZINC"/>
    <property type="match status" value="1"/>
</dbReference>
<evidence type="ECO:0000313" key="9">
    <source>
        <dbReference type="Proteomes" id="UP000199114"/>
    </source>
</evidence>
<dbReference type="InterPro" id="IPR036291">
    <property type="entry name" value="NAD(P)-bd_dom_sf"/>
</dbReference>
<name>A0A1H9S3I5_9EURY</name>
<keyword evidence="4" id="KW-0560">Oxidoreductase</keyword>
<keyword evidence="9" id="KW-1185">Reference proteome</keyword>
<feature type="domain" description="Alcohol dehydrogenase-like C-terminal" evidence="6">
    <location>
        <begin position="196"/>
        <end position="265"/>
    </location>
</feature>
<dbReference type="SUPFAM" id="SSF51735">
    <property type="entry name" value="NAD(P)-binding Rossmann-fold domains"/>
    <property type="match status" value="1"/>
</dbReference>
<dbReference type="Gene3D" id="3.40.50.720">
    <property type="entry name" value="NAD(P)-binding Rossmann-like Domain"/>
    <property type="match status" value="1"/>
</dbReference>
<evidence type="ECO:0000259" key="6">
    <source>
        <dbReference type="Pfam" id="PF00107"/>
    </source>
</evidence>
<evidence type="ECO:0000256" key="2">
    <source>
        <dbReference type="ARBA" id="ARBA00022723"/>
    </source>
</evidence>
<dbReference type="GO" id="GO:0044281">
    <property type="term" value="P:small molecule metabolic process"/>
    <property type="evidence" value="ECO:0007669"/>
    <property type="project" value="UniProtKB-ARBA"/>
</dbReference>
<evidence type="ECO:0000256" key="5">
    <source>
        <dbReference type="RuleBase" id="RU361277"/>
    </source>
</evidence>
<feature type="domain" description="Alcohol dehydrogenase-like N-terminal" evidence="7">
    <location>
        <begin position="25"/>
        <end position="153"/>
    </location>
</feature>
<dbReference type="STRING" id="1186196.SAMN04489841_4567"/>
<protein>
    <submittedName>
        <fullName evidence="8">Threonine dehydrogenase</fullName>
    </submittedName>
</protein>
<dbReference type="Gene3D" id="3.90.180.10">
    <property type="entry name" value="Medium-chain alcohol dehydrogenases, catalytic domain"/>
    <property type="match status" value="1"/>
</dbReference>
<dbReference type="PANTHER" id="PTHR42813:SF2">
    <property type="entry name" value="DEHYDROGENASE, ZINC-CONTAINING, PUTATIVE (AFU_ORTHOLOGUE AFUA_2G02810)-RELATED"/>
    <property type="match status" value="1"/>
</dbReference>
<keyword evidence="2 5" id="KW-0479">Metal-binding</keyword>
<comment type="similarity">
    <text evidence="5">Belongs to the zinc-containing alcohol dehydrogenase family.</text>
</comment>
<dbReference type="GO" id="GO:0030554">
    <property type="term" value="F:adenyl nucleotide binding"/>
    <property type="evidence" value="ECO:0007669"/>
    <property type="project" value="UniProtKB-ARBA"/>
</dbReference>
<dbReference type="RefSeq" id="WP_090622291.1">
    <property type="nucleotide sequence ID" value="NZ_FOFD01000008.1"/>
</dbReference>
<dbReference type="GO" id="GO:0008270">
    <property type="term" value="F:zinc ion binding"/>
    <property type="evidence" value="ECO:0007669"/>
    <property type="project" value="InterPro"/>
</dbReference>
<comment type="cofactor">
    <cofactor evidence="1 5">
        <name>Zn(2+)</name>
        <dbReference type="ChEBI" id="CHEBI:29105"/>
    </cofactor>
</comment>
<dbReference type="Proteomes" id="UP000199114">
    <property type="component" value="Unassembled WGS sequence"/>
</dbReference>
<dbReference type="OrthoDB" id="9358at2157"/>
<accession>A0A1H9S3I5</accession>
<dbReference type="InterPro" id="IPR013149">
    <property type="entry name" value="ADH-like_C"/>
</dbReference>
<sequence length="389" mass="42437">MRALTWHGEKDVRVDDVPEPEIINPTDAIIEVTATAICGSDLHLYNGYMPGMREGDVLGHEPMGEVIEVGSDVETLEVGDRVVVPFTVSCGSCWFCENELYSLCDNSNPNAEIASEVMGHSPAGLLGFSHMLGGYAGGQAEYLRVPYADVGPIAIDSDLPDEQVLFLSDIFPTGYMAAENADIEETDTVAVWGCGPVGQFAIQSAWMLGADRVIAIDRIPERLEMARRHGNAETIHFEEDDVYDRLMAMTGNRGPDRCIDAVGTEAHGTGVTGVAEKAKQEARLEDDRPHVLRQAITCCRKGGTLSVPGVYIGRSDNLPFGSVMNKALTIKTGQTHVQRYLNPLLETIEDGEIDPSFVITHQVSLEDGPEMYETFNNKEDDCIKVVMTP</sequence>
<gene>
    <name evidence="8" type="ORF">SAMN04489841_4567</name>
</gene>
<dbReference type="EMBL" id="FOFD01000008">
    <property type="protein sequence ID" value="SER79551.1"/>
    <property type="molecule type" value="Genomic_DNA"/>
</dbReference>
<evidence type="ECO:0000256" key="3">
    <source>
        <dbReference type="ARBA" id="ARBA00022833"/>
    </source>
</evidence>
<dbReference type="SUPFAM" id="SSF50129">
    <property type="entry name" value="GroES-like"/>
    <property type="match status" value="1"/>
</dbReference>
<reference evidence="9" key="1">
    <citation type="submission" date="2016-10" db="EMBL/GenBank/DDBJ databases">
        <authorList>
            <person name="Varghese N."/>
            <person name="Submissions S."/>
        </authorList>
    </citation>
    <scope>NUCLEOTIDE SEQUENCE [LARGE SCALE GENOMIC DNA]</scope>
    <source>
        <strain evidence="9">DSM 25055</strain>
    </source>
</reference>
<evidence type="ECO:0000256" key="1">
    <source>
        <dbReference type="ARBA" id="ARBA00001947"/>
    </source>
</evidence>